<dbReference type="Gene3D" id="1.10.3660.10">
    <property type="entry name" value="6-phosphogluconate dehydrogenase C-terminal like domain"/>
    <property type="match status" value="1"/>
</dbReference>
<dbReference type="EC" id="1.3.1.12" evidence="3"/>
<feature type="domain" description="ACT" evidence="12">
    <location>
        <begin position="298"/>
        <end position="374"/>
    </location>
</feature>
<evidence type="ECO:0000256" key="4">
    <source>
        <dbReference type="ARBA" id="ARBA00016891"/>
    </source>
</evidence>
<dbReference type="PANTHER" id="PTHR21363">
    <property type="entry name" value="PREPHENATE DEHYDROGENASE"/>
    <property type="match status" value="1"/>
</dbReference>
<keyword evidence="9" id="KW-0057">Aromatic amino acid biosynthesis</keyword>
<sequence>MSDFRNISIIGIGLIGGSLGLALKEADSSLRIHGFDIKPGTAAQAQQMGIIDITHGNLEEAVKEADAVFIATPVGEIVKVISKVLPWLKAGTVVTDVGSTKEKIVRTVEKALPEGVYFIGGHPMTGSEQEGFAHANKNLFKDSYYILTPTPKTDAQVYLAMHDLLTRIGSLVLALDPRQHDEIMAVISHLPHILSSILVKISKSKSKKKESLLLLTAGGFKDMTRIAASNPRIWLDICLENRKAIQSMIRDYIKALEDFNRWLEEENKEEIWGYLSEAREIRRSLPTRIDMEEKEIYELMLPVKDRPGSISQILLKIGSLGINIEDLDLIHKLERKEGLLRILIKERDKASKAKDKLEQDGFQVEMRNLELGVS</sequence>
<dbReference type="GO" id="GO:0006571">
    <property type="term" value="P:tyrosine biosynthetic process"/>
    <property type="evidence" value="ECO:0007669"/>
    <property type="project" value="UniProtKB-UniPathway"/>
</dbReference>
<evidence type="ECO:0000256" key="8">
    <source>
        <dbReference type="ARBA" id="ARBA00023027"/>
    </source>
</evidence>
<dbReference type="SUPFAM" id="SSF51735">
    <property type="entry name" value="NAD(P)-binding Rossmann-fold domains"/>
    <property type="match status" value="1"/>
</dbReference>
<organism evidence="13 14">
    <name type="scientific">Candidatus Hakubella thermalkaliphila</name>
    <dbReference type="NCBI Taxonomy" id="2754717"/>
    <lineage>
        <taxon>Bacteria</taxon>
        <taxon>Bacillati</taxon>
        <taxon>Actinomycetota</taxon>
        <taxon>Actinomycetota incertae sedis</taxon>
        <taxon>Candidatus Hakubellales</taxon>
        <taxon>Candidatus Hakubellaceae</taxon>
        <taxon>Candidatus Hakubella</taxon>
    </lineage>
</organism>
<dbReference type="UniPathway" id="UPA00122">
    <property type="reaction ID" value="UER00961"/>
</dbReference>
<dbReference type="FunFam" id="1.10.3660.10:FF:000003">
    <property type="entry name" value="Prephenate dehydrogenase"/>
    <property type="match status" value="1"/>
</dbReference>
<dbReference type="FunFam" id="3.40.50.720:FF:000208">
    <property type="entry name" value="Prephenate dehydrogenase"/>
    <property type="match status" value="1"/>
</dbReference>
<gene>
    <name evidence="13" type="ORF">HKBW3S06_00781</name>
</gene>
<dbReference type="SUPFAM" id="SSF55021">
    <property type="entry name" value="ACT-like"/>
    <property type="match status" value="1"/>
</dbReference>
<evidence type="ECO:0000256" key="10">
    <source>
        <dbReference type="ARBA" id="ARBA00049260"/>
    </source>
</evidence>
<dbReference type="InterPro" id="IPR036291">
    <property type="entry name" value="NAD(P)-bd_dom_sf"/>
</dbReference>
<dbReference type="Gene3D" id="3.40.50.720">
    <property type="entry name" value="NAD(P)-binding Rossmann-like Domain"/>
    <property type="match status" value="1"/>
</dbReference>
<evidence type="ECO:0000256" key="5">
    <source>
        <dbReference type="ARBA" id="ARBA00022498"/>
    </source>
</evidence>
<dbReference type="Proteomes" id="UP000580051">
    <property type="component" value="Unassembled WGS sequence"/>
</dbReference>
<evidence type="ECO:0000256" key="9">
    <source>
        <dbReference type="ARBA" id="ARBA00023141"/>
    </source>
</evidence>
<dbReference type="GO" id="GO:0008977">
    <property type="term" value="F:prephenate dehydrogenase (NAD+) activity"/>
    <property type="evidence" value="ECO:0007669"/>
    <property type="project" value="UniProtKB-EC"/>
</dbReference>
<evidence type="ECO:0000313" key="13">
    <source>
        <dbReference type="EMBL" id="GFP21554.1"/>
    </source>
</evidence>
<dbReference type="Pfam" id="PF02153">
    <property type="entry name" value="PDH_N"/>
    <property type="match status" value="1"/>
</dbReference>
<protein>
    <recommendedName>
        <fullName evidence="4">Prephenate dehydrogenase</fullName>
        <ecNumber evidence="3">1.3.1.12</ecNumber>
    </recommendedName>
</protein>
<dbReference type="PANTHER" id="PTHR21363:SF0">
    <property type="entry name" value="PREPHENATE DEHYDROGENASE [NADP(+)]"/>
    <property type="match status" value="1"/>
</dbReference>
<accession>A0A6V8NQ88</accession>
<evidence type="ECO:0000256" key="7">
    <source>
        <dbReference type="ARBA" id="ARBA00023002"/>
    </source>
</evidence>
<evidence type="ECO:0000313" key="14">
    <source>
        <dbReference type="Proteomes" id="UP000580051"/>
    </source>
</evidence>
<dbReference type="InterPro" id="IPR003099">
    <property type="entry name" value="Prephen_DH"/>
</dbReference>
<keyword evidence="8" id="KW-0520">NAD</keyword>
<comment type="similarity">
    <text evidence="2">Belongs to the prephenate/arogenate dehydrogenase family.</text>
</comment>
<dbReference type="InterPro" id="IPR008927">
    <property type="entry name" value="6-PGluconate_DH-like_C_sf"/>
</dbReference>
<evidence type="ECO:0000256" key="2">
    <source>
        <dbReference type="ARBA" id="ARBA00007964"/>
    </source>
</evidence>
<feature type="domain" description="Prephenate/arogenate dehydrogenase" evidence="11">
    <location>
        <begin position="5"/>
        <end position="293"/>
    </location>
</feature>
<dbReference type="AlphaFoldDB" id="A0A6V8NQ88"/>
<evidence type="ECO:0000256" key="1">
    <source>
        <dbReference type="ARBA" id="ARBA00005067"/>
    </source>
</evidence>
<dbReference type="SUPFAM" id="SSF48179">
    <property type="entry name" value="6-phosphogluconate dehydrogenase C-terminal domain-like"/>
    <property type="match status" value="1"/>
</dbReference>
<evidence type="ECO:0000256" key="3">
    <source>
        <dbReference type="ARBA" id="ARBA00012068"/>
    </source>
</evidence>
<evidence type="ECO:0000259" key="12">
    <source>
        <dbReference type="PROSITE" id="PS51671"/>
    </source>
</evidence>
<dbReference type="GO" id="GO:0070403">
    <property type="term" value="F:NAD+ binding"/>
    <property type="evidence" value="ECO:0007669"/>
    <property type="project" value="InterPro"/>
</dbReference>
<comment type="catalytic activity">
    <reaction evidence="10">
        <text>prephenate + NAD(+) = 3-(4-hydroxyphenyl)pyruvate + CO2 + NADH</text>
        <dbReference type="Rhea" id="RHEA:13869"/>
        <dbReference type="ChEBI" id="CHEBI:16526"/>
        <dbReference type="ChEBI" id="CHEBI:29934"/>
        <dbReference type="ChEBI" id="CHEBI:36242"/>
        <dbReference type="ChEBI" id="CHEBI:57540"/>
        <dbReference type="ChEBI" id="CHEBI:57945"/>
        <dbReference type="EC" id="1.3.1.12"/>
    </reaction>
</comment>
<dbReference type="EMBL" id="BLRV01000061">
    <property type="protein sequence ID" value="GFP21554.1"/>
    <property type="molecule type" value="Genomic_DNA"/>
</dbReference>
<comment type="pathway">
    <text evidence="1">Amino-acid biosynthesis; L-tyrosine biosynthesis; (4-hydroxyphenyl)pyruvate from prephenate (NAD(+) route): step 1/1.</text>
</comment>
<dbReference type="InterPro" id="IPR002912">
    <property type="entry name" value="ACT_dom"/>
</dbReference>
<dbReference type="PROSITE" id="PS51176">
    <property type="entry name" value="PDH_ADH"/>
    <property type="match status" value="1"/>
</dbReference>
<dbReference type="Pfam" id="PF20463">
    <property type="entry name" value="PDH_C"/>
    <property type="match status" value="1"/>
</dbReference>
<keyword evidence="5" id="KW-0827">Tyrosine biosynthesis</keyword>
<dbReference type="InterPro" id="IPR050812">
    <property type="entry name" value="Preph/Arog_dehydrog"/>
</dbReference>
<proteinExistence type="inferred from homology"/>
<evidence type="ECO:0000259" key="11">
    <source>
        <dbReference type="PROSITE" id="PS51176"/>
    </source>
</evidence>
<dbReference type="InterPro" id="IPR046826">
    <property type="entry name" value="PDH_N"/>
</dbReference>
<dbReference type="RefSeq" id="WP_176226679.1">
    <property type="nucleotide sequence ID" value="NZ_BLRV01000061.1"/>
</dbReference>
<keyword evidence="7" id="KW-0560">Oxidoreductase</keyword>
<dbReference type="GO" id="GO:0004665">
    <property type="term" value="F:prephenate dehydrogenase (NADP+) activity"/>
    <property type="evidence" value="ECO:0007669"/>
    <property type="project" value="InterPro"/>
</dbReference>
<dbReference type="InterPro" id="IPR046825">
    <property type="entry name" value="PDH_C"/>
</dbReference>
<reference evidence="13 14" key="1">
    <citation type="journal article" date="2020" name="Front. Microbiol.">
        <title>Single-cell genomics of novel Actinobacteria with the Wood-Ljungdahl pathway discovered in a serpentinizing system.</title>
        <authorList>
            <person name="Merino N."/>
            <person name="Kawai M."/>
            <person name="Boyd E.S."/>
            <person name="Colman D.R."/>
            <person name="McGlynn S.E."/>
            <person name="Nealson K.H."/>
            <person name="Kurokawa K."/>
            <person name="Hongoh Y."/>
        </authorList>
    </citation>
    <scope>NUCLEOTIDE SEQUENCE [LARGE SCALE GENOMIC DNA]</scope>
    <source>
        <strain evidence="13 14">S06</strain>
    </source>
</reference>
<evidence type="ECO:0000256" key="6">
    <source>
        <dbReference type="ARBA" id="ARBA00022605"/>
    </source>
</evidence>
<keyword evidence="6" id="KW-0028">Amino-acid biosynthesis</keyword>
<dbReference type="InterPro" id="IPR045865">
    <property type="entry name" value="ACT-like_dom_sf"/>
</dbReference>
<dbReference type="PROSITE" id="PS51671">
    <property type="entry name" value="ACT"/>
    <property type="match status" value="1"/>
</dbReference>
<name>A0A6V8NQ88_9ACTN</name>
<comment type="caution">
    <text evidence="13">The sequence shown here is derived from an EMBL/GenBank/DDBJ whole genome shotgun (WGS) entry which is preliminary data.</text>
</comment>